<dbReference type="InterPro" id="IPR035930">
    <property type="entry name" value="FomD-like_sf"/>
</dbReference>
<dbReference type="Gene3D" id="2.40.380.10">
    <property type="entry name" value="FomD-like"/>
    <property type="match status" value="1"/>
</dbReference>
<comment type="caution">
    <text evidence="2">The sequence shown here is derived from an EMBL/GenBank/DDBJ whole genome shotgun (WGS) entry which is preliminary data.</text>
</comment>
<evidence type="ECO:0000259" key="1">
    <source>
        <dbReference type="Pfam" id="PF04167"/>
    </source>
</evidence>
<proteinExistence type="predicted"/>
<evidence type="ECO:0000313" key="2">
    <source>
        <dbReference type="EMBL" id="TDP91938.1"/>
    </source>
</evidence>
<dbReference type="SUPFAM" id="SSF159234">
    <property type="entry name" value="FomD-like"/>
    <property type="match status" value="1"/>
</dbReference>
<accession>A0A4V6PVN4</accession>
<reference evidence="2 3" key="1">
    <citation type="submission" date="2019-03" db="EMBL/GenBank/DDBJ databases">
        <title>Genomic Encyclopedia of Type Strains, Phase IV (KMG-IV): sequencing the most valuable type-strain genomes for metagenomic binning, comparative biology and taxonomic classification.</title>
        <authorList>
            <person name="Goeker M."/>
        </authorList>
    </citation>
    <scope>NUCLEOTIDE SEQUENCE [LARGE SCALE GENOMIC DNA]</scope>
    <source>
        <strain evidence="2 3">DSM 45361</strain>
    </source>
</reference>
<feature type="domain" description="DUF402" evidence="1">
    <location>
        <begin position="50"/>
        <end position="175"/>
    </location>
</feature>
<dbReference type="AlphaFoldDB" id="A0A4V6PVN4"/>
<evidence type="ECO:0000313" key="3">
    <source>
        <dbReference type="Proteomes" id="UP000295444"/>
    </source>
</evidence>
<dbReference type="InterPro" id="IPR007295">
    <property type="entry name" value="DUF402"/>
</dbReference>
<keyword evidence="3" id="KW-1185">Reference proteome</keyword>
<gene>
    <name evidence="2" type="ORF">EV186_108149</name>
</gene>
<dbReference type="Proteomes" id="UP000295444">
    <property type="component" value="Unassembled WGS sequence"/>
</dbReference>
<sequence>MSGHDGGMAGNPILSYRSMPSARAPHVDVHPPKVELFDVQALTNTDPKGIVRAVDAYRLTDFGLYMARPVPGHPQLAYFRSWLLPELGLRVSRWTGHEPLDHDYYIDVVDIQPGDVWRTKDLYLDILVRTGHDQRVLDGDELVAGVLAGHLDQGAAIRALERTNAAVDGIARHGYHPDAWLAATGYPIEWSQDPFGCDRPQ</sequence>
<dbReference type="EMBL" id="SNXZ01000008">
    <property type="protein sequence ID" value="TDP91938.1"/>
    <property type="molecule type" value="Genomic_DNA"/>
</dbReference>
<protein>
    <recommendedName>
        <fullName evidence="1">DUF402 domain-containing protein</fullName>
    </recommendedName>
</protein>
<name>A0A4V6PVN4_LABRH</name>
<organism evidence="2 3">
    <name type="scientific">Labedaea rhizosphaerae</name>
    <dbReference type="NCBI Taxonomy" id="598644"/>
    <lineage>
        <taxon>Bacteria</taxon>
        <taxon>Bacillati</taxon>
        <taxon>Actinomycetota</taxon>
        <taxon>Actinomycetes</taxon>
        <taxon>Pseudonocardiales</taxon>
        <taxon>Pseudonocardiaceae</taxon>
        <taxon>Labedaea</taxon>
    </lineage>
</organism>
<dbReference type="Pfam" id="PF04167">
    <property type="entry name" value="DUF402"/>
    <property type="match status" value="1"/>
</dbReference>